<dbReference type="PANTHER" id="PTHR42771:SF2">
    <property type="entry name" value="IRON(3+)-HYDROXAMATE IMPORT ATP-BINDING PROTEIN FHUC"/>
    <property type="match status" value="1"/>
</dbReference>
<comment type="caution">
    <text evidence="12">The sequence shown here is derived from an EMBL/GenBank/DDBJ whole genome shotgun (WGS) entry which is preliminary data.</text>
</comment>
<dbReference type="Pfam" id="PF00005">
    <property type="entry name" value="ABC_tran"/>
    <property type="match status" value="1"/>
</dbReference>
<keyword evidence="10" id="KW-0472">Membrane</keyword>
<dbReference type="PROSITE" id="PS50893">
    <property type="entry name" value="ABC_TRANSPORTER_2"/>
    <property type="match status" value="1"/>
</dbReference>
<keyword evidence="3" id="KW-0813">Transport</keyword>
<evidence type="ECO:0000313" key="12">
    <source>
        <dbReference type="EMBL" id="TCV85969.1"/>
    </source>
</evidence>
<dbReference type="Proteomes" id="UP000294619">
    <property type="component" value="Unassembled WGS sequence"/>
</dbReference>
<keyword evidence="4" id="KW-1003">Cell membrane</keyword>
<dbReference type="GO" id="GO:0016887">
    <property type="term" value="F:ATP hydrolysis activity"/>
    <property type="evidence" value="ECO:0007669"/>
    <property type="project" value="InterPro"/>
</dbReference>
<evidence type="ECO:0000256" key="9">
    <source>
        <dbReference type="ARBA" id="ARBA00023065"/>
    </source>
</evidence>
<dbReference type="AlphaFoldDB" id="A0A4V2W1Y0"/>
<evidence type="ECO:0000256" key="8">
    <source>
        <dbReference type="ARBA" id="ARBA00023004"/>
    </source>
</evidence>
<dbReference type="RefSeq" id="WP_416069064.1">
    <property type="nucleotide sequence ID" value="NZ_LEKL01000003.1"/>
</dbReference>
<proteinExistence type="inferred from homology"/>
<dbReference type="SMART" id="SM00382">
    <property type="entry name" value="AAA"/>
    <property type="match status" value="1"/>
</dbReference>
<keyword evidence="6" id="KW-0547">Nucleotide-binding</keyword>
<evidence type="ECO:0000259" key="11">
    <source>
        <dbReference type="PROSITE" id="PS50893"/>
    </source>
</evidence>
<feature type="domain" description="ABC transporter" evidence="11">
    <location>
        <begin position="2"/>
        <end position="248"/>
    </location>
</feature>
<comment type="subcellular location">
    <subcellularLocation>
        <location evidence="1">Cell membrane</location>
        <topology evidence="1">Peripheral membrane protein</topology>
    </subcellularLocation>
</comment>
<name>A0A4V2W1Y0_9PAST</name>
<evidence type="ECO:0000256" key="5">
    <source>
        <dbReference type="ARBA" id="ARBA00022496"/>
    </source>
</evidence>
<evidence type="ECO:0000256" key="6">
    <source>
        <dbReference type="ARBA" id="ARBA00022741"/>
    </source>
</evidence>
<evidence type="ECO:0000313" key="13">
    <source>
        <dbReference type="Proteomes" id="UP000294619"/>
    </source>
</evidence>
<dbReference type="GO" id="GO:0006826">
    <property type="term" value="P:iron ion transport"/>
    <property type="evidence" value="ECO:0007669"/>
    <property type="project" value="UniProtKB-KW"/>
</dbReference>
<dbReference type="GO" id="GO:0005524">
    <property type="term" value="F:ATP binding"/>
    <property type="evidence" value="ECO:0007669"/>
    <property type="project" value="UniProtKB-KW"/>
</dbReference>
<organism evidence="12 13">
    <name type="scientific">Testudinibacter aquarius</name>
    <dbReference type="NCBI Taxonomy" id="1524974"/>
    <lineage>
        <taxon>Bacteria</taxon>
        <taxon>Pseudomonadati</taxon>
        <taxon>Pseudomonadota</taxon>
        <taxon>Gammaproteobacteria</taxon>
        <taxon>Pasteurellales</taxon>
        <taxon>Pasteurellaceae</taxon>
        <taxon>Testudinibacter</taxon>
    </lineage>
</organism>
<accession>A0A4V2W1Y0</accession>
<dbReference type="CDD" id="cd03214">
    <property type="entry name" value="ABC_Iron-Siderophores_B12_Hemin"/>
    <property type="match status" value="1"/>
</dbReference>
<dbReference type="Gene3D" id="3.40.50.300">
    <property type="entry name" value="P-loop containing nucleotide triphosphate hydrolases"/>
    <property type="match status" value="1"/>
</dbReference>
<keyword evidence="9" id="KW-0406">Ion transport</keyword>
<evidence type="ECO:0000256" key="4">
    <source>
        <dbReference type="ARBA" id="ARBA00022475"/>
    </source>
</evidence>
<keyword evidence="8" id="KW-0408">Iron</keyword>
<dbReference type="FunFam" id="3.40.50.300:FF:000134">
    <property type="entry name" value="Iron-enterobactin ABC transporter ATP-binding protein"/>
    <property type="match status" value="1"/>
</dbReference>
<dbReference type="InterPro" id="IPR003593">
    <property type="entry name" value="AAA+_ATPase"/>
</dbReference>
<keyword evidence="5" id="KW-0410">Iron transport</keyword>
<evidence type="ECO:0000256" key="7">
    <source>
        <dbReference type="ARBA" id="ARBA00022840"/>
    </source>
</evidence>
<reference evidence="12 13" key="1">
    <citation type="submission" date="2019-03" db="EMBL/GenBank/DDBJ databases">
        <title>Genomic Encyclopedia of Type Strains, Phase IV (KMG-IV): sequencing the most valuable type-strain genomes for metagenomic binning, comparative biology and taxonomic classification.</title>
        <authorList>
            <person name="Goeker M."/>
        </authorList>
    </citation>
    <scope>NUCLEOTIDE SEQUENCE [LARGE SCALE GENOMIC DNA]</scope>
    <source>
        <strain evidence="12 13">DSM 28140</strain>
    </source>
</reference>
<dbReference type="InterPro" id="IPR027417">
    <property type="entry name" value="P-loop_NTPase"/>
</dbReference>
<dbReference type="EMBL" id="SMCP01000007">
    <property type="protein sequence ID" value="TCV85969.1"/>
    <property type="molecule type" value="Genomic_DNA"/>
</dbReference>
<evidence type="ECO:0000256" key="2">
    <source>
        <dbReference type="ARBA" id="ARBA00005417"/>
    </source>
</evidence>
<gene>
    <name evidence="12" type="ORF">EDC16_10737</name>
</gene>
<evidence type="ECO:0000256" key="1">
    <source>
        <dbReference type="ARBA" id="ARBA00004202"/>
    </source>
</evidence>
<evidence type="ECO:0000256" key="10">
    <source>
        <dbReference type="ARBA" id="ARBA00023136"/>
    </source>
</evidence>
<dbReference type="SUPFAM" id="SSF52540">
    <property type="entry name" value="P-loop containing nucleoside triphosphate hydrolases"/>
    <property type="match status" value="1"/>
</dbReference>
<comment type="similarity">
    <text evidence="2">Belongs to the ABC transporter superfamily.</text>
</comment>
<keyword evidence="7 12" id="KW-0067">ATP-binding</keyword>
<dbReference type="InterPro" id="IPR003439">
    <property type="entry name" value="ABC_transporter-like_ATP-bd"/>
</dbReference>
<protein>
    <submittedName>
        <fullName evidence="12">Iron complex transport system ATP-binding protein</fullName>
    </submittedName>
</protein>
<dbReference type="PANTHER" id="PTHR42771">
    <property type="entry name" value="IRON(3+)-HYDROXAMATE IMPORT ATP-BINDING PROTEIN FHUC"/>
    <property type="match status" value="1"/>
</dbReference>
<dbReference type="GO" id="GO:0005886">
    <property type="term" value="C:plasma membrane"/>
    <property type="evidence" value="ECO:0007669"/>
    <property type="project" value="UniProtKB-SubCell"/>
</dbReference>
<evidence type="ECO:0000256" key="3">
    <source>
        <dbReference type="ARBA" id="ARBA00022448"/>
    </source>
</evidence>
<sequence>MFKLEQVAYRIPSIDMPSQKRGYRTLLQPTDLTFEIGKVYGLIGHNGSGKSTLIKLLANQQACSSGKLLLQNREISRWGSREFAREVAYLPQHLPAAANLTARELIQMGRYAWNGLFGRNKQKDHDAVENALKLTHTEAFADQLVETLSGGERSRTWLAMLLAQQSRFLLLDEPLAALDIAHQVEVMQLIQQLVRQLNIGVVIVIHDVNLAARFCDHLVALHSGKLLMQGAPQTVMTQANLQAIYGIGLNVIRHPVSAVPVAFF</sequence>
<dbReference type="InterPro" id="IPR051535">
    <property type="entry name" value="Siderophore_ABC-ATPase"/>
</dbReference>